<feature type="region of interest" description="Disordered" evidence="1">
    <location>
        <begin position="689"/>
        <end position="718"/>
    </location>
</feature>
<protein>
    <submittedName>
        <fullName evidence="2">Uncharacterized protein</fullName>
    </submittedName>
</protein>
<feature type="region of interest" description="Disordered" evidence="1">
    <location>
        <begin position="838"/>
        <end position="862"/>
    </location>
</feature>
<accession>A0A2J6T536</accession>
<feature type="compositionally biased region" description="Polar residues" evidence="1">
    <location>
        <begin position="899"/>
        <end position="916"/>
    </location>
</feature>
<evidence type="ECO:0000313" key="3">
    <source>
        <dbReference type="Proteomes" id="UP000235371"/>
    </source>
</evidence>
<proteinExistence type="predicted"/>
<sequence>MDTEVIEGDPSLYSFTPVRRRESTINTRQFQGDQAQEWTAARCHRLLRALTSRVAILNKELGRFSSVIQNEKDQVRENSRAAKRTKTTRAGADWVQARKRIRQTYSKKSSRTENDPRGTARQARGLPSMKGRKSLVPGEIAVPTPILARARGEPLAEEASLKVPDARVLEEPARRNKRSRTRYLANDGESHFHLSESLLELPRRITASRYEGIYSGLEALLRATTTNGLQPKRTGAHSLLSMSLRAIPRYITQQEALLQAHVEKTGSKSAIENRDIATEIYDELETLGSCGIGWKRLRTVVRSHGIQVVSDAIGAGLLDVEFSGALIALCVNTSAIDEAQTLLSTLLTLAPFPGPKTPYDIPCRPLVMLWRFAEHTGRYSFQYRQLSDMVSNGILPVEWLATKEFSPVWARIVHSLAPSSDNIEPMNFLDLTLTMLSVVGTSAVPETHGSVIEAAKNTFSSLLTILLSVVLLSRGAETSDPTKQSGCSYEYEHVSSLLQSSLAKQSHSNAAFDRPSPLLLLANLFVHGLDGIMIDLRDSLLRCLLPQLMQQDASLARPSLMYSSAVDFICLVARCCGQGTSTSGFEHLQHLHLLVESFIHDIEGGNILKGLIVDSALAFAQNVPDRKHIDYATVMDERFCARRFGDEDSLLAGPTTDCEEPKTGFRWEEGIGEWVTATPAIPIVRRRLAEASSDSESDTPLQRPKVRQMKRLSKKANVNPSSLCTDRYVDLSDVSVEGAKEALDELGSCHESDRSRSSPESNDGSADHSQSFSLLLSDESTSSTSDVEVSSIDTSYVSNNLPPAIAPDGPSFGKCHEVLDRVPRLSRRLFRGTQDWNLFDDDSSDSASPSLPHDNSESEFQRDYIDRAPRLGRRALRSSQAWEIFDESDDELSFHSVSSQREQVLHDITNTTVSSTRRLRKANPPPKQRPSFRSPASHTDSEDELCI</sequence>
<dbReference type="OrthoDB" id="4159838at2759"/>
<feature type="region of interest" description="Disordered" evidence="1">
    <location>
        <begin position="101"/>
        <end position="132"/>
    </location>
</feature>
<dbReference type="RefSeq" id="XP_024735043.1">
    <property type="nucleotide sequence ID" value="XM_024886989.1"/>
</dbReference>
<feature type="compositionally biased region" description="Basic residues" evidence="1">
    <location>
        <begin position="704"/>
        <end position="714"/>
    </location>
</feature>
<organism evidence="2 3">
    <name type="scientific">Hyaloscypha bicolor E</name>
    <dbReference type="NCBI Taxonomy" id="1095630"/>
    <lineage>
        <taxon>Eukaryota</taxon>
        <taxon>Fungi</taxon>
        <taxon>Dikarya</taxon>
        <taxon>Ascomycota</taxon>
        <taxon>Pezizomycotina</taxon>
        <taxon>Leotiomycetes</taxon>
        <taxon>Helotiales</taxon>
        <taxon>Hyaloscyphaceae</taxon>
        <taxon>Hyaloscypha</taxon>
        <taxon>Hyaloscypha bicolor</taxon>
    </lineage>
</organism>
<feature type="compositionally biased region" description="Polar residues" evidence="1">
    <location>
        <begin position="758"/>
        <end position="770"/>
    </location>
</feature>
<keyword evidence="3" id="KW-1185">Reference proteome</keyword>
<dbReference type="Proteomes" id="UP000235371">
    <property type="component" value="Unassembled WGS sequence"/>
</dbReference>
<dbReference type="AlphaFoldDB" id="A0A2J6T536"/>
<name>A0A2J6T536_9HELO</name>
<feature type="compositionally biased region" description="Low complexity" evidence="1">
    <location>
        <begin position="771"/>
        <end position="787"/>
    </location>
</feature>
<evidence type="ECO:0000256" key="1">
    <source>
        <dbReference type="SAM" id="MobiDB-lite"/>
    </source>
</evidence>
<reference evidence="2 3" key="1">
    <citation type="submission" date="2016-04" db="EMBL/GenBank/DDBJ databases">
        <title>A degradative enzymes factory behind the ericoid mycorrhizal symbiosis.</title>
        <authorList>
            <consortium name="DOE Joint Genome Institute"/>
            <person name="Martino E."/>
            <person name="Morin E."/>
            <person name="Grelet G."/>
            <person name="Kuo A."/>
            <person name="Kohler A."/>
            <person name="Daghino S."/>
            <person name="Barry K."/>
            <person name="Choi C."/>
            <person name="Cichocki N."/>
            <person name="Clum A."/>
            <person name="Copeland A."/>
            <person name="Hainaut M."/>
            <person name="Haridas S."/>
            <person name="Labutti K."/>
            <person name="Lindquist E."/>
            <person name="Lipzen A."/>
            <person name="Khouja H.-R."/>
            <person name="Murat C."/>
            <person name="Ohm R."/>
            <person name="Olson A."/>
            <person name="Spatafora J."/>
            <person name="Veneault-Fourrey C."/>
            <person name="Henrissat B."/>
            <person name="Grigoriev I."/>
            <person name="Martin F."/>
            <person name="Perotto S."/>
        </authorList>
    </citation>
    <scope>NUCLEOTIDE SEQUENCE [LARGE SCALE GENOMIC DNA]</scope>
    <source>
        <strain evidence="2 3">E</strain>
    </source>
</reference>
<dbReference type="InParanoid" id="A0A2J6T536"/>
<dbReference type="GeneID" id="36595065"/>
<feature type="region of interest" description="Disordered" evidence="1">
    <location>
        <begin position="899"/>
        <end position="947"/>
    </location>
</feature>
<gene>
    <name evidence="2" type="ORF">K444DRAFT_664643</name>
</gene>
<evidence type="ECO:0000313" key="2">
    <source>
        <dbReference type="EMBL" id="PMD58139.1"/>
    </source>
</evidence>
<feature type="compositionally biased region" description="Basic and acidic residues" evidence="1">
    <location>
        <begin position="744"/>
        <end position="757"/>
    </location>
</feature>
<dbReference type="EMBL" id="KZ613828">
    <property type="protein sequence ID" value="PMD58139.1"/>
    <property type="molecule type" value="Genomic_DNA"/>
</dbReference>
<feature type="region of interest" description="Disordered" evidence="1">
    <location>
        <begin position="744"/>
        <end position="787"/>
    </location>
</feature>